<accession>A0A099MFY0</accession>
<feature type="domain" description="HTH luxR-type" evidence="4">
    <location>
        <begin position="148"/>
        <end position="213"/>
    </location>
</feature>
<dbReference type="STRING" id="29495.EA26_19290"/>
<dbReference type="PANTHER" id="PTHR44688:SF16">
    <property type="entry name" value="DNA-BINDING TRANSCRIPTIONAL ACTIVATOR DEVR_DOSR"/>
    <property type="match status" value="1"/>
</dbReference>
<keyword evidence="2" id="KW-0238">DNA-binding</keyword>
<keyword evidence="3" id="KW-0804">Transcription</keyword>
<name>A0A099MFY0_9VIBR</name>
<dbReference type="SMART" id="SM00421">
    <property type="entry name" value="HTH_LUXR"/>
    <property type="match status" value="1"/>
</dbReference>
<dbReference type="CDD" id="cd06170">
    <property type="entry name" value="LuxR_C_like"/>
    <property type="match status" value="1"/>
</dbReference>
<dbReference type="EMBL" id="JMCG01000002">
    <property type="protein sequence ID" value="KGK09343.1"/>
    <property type="molecule type" value="Genomic_DNA"/>
</dbReference>
<dbReference type="RefSeq" id="WP_039430631.1">
    <property type="nucleotide sequence ID" value="NZ_CP051101.1"/>
</dbReference>
<dbReference type="SUPFAM" id="SSF46894">
    <property type="entry name" value="C-terminal effector domain of the bipartite response regulators"/>
    <property type="match status" value="1"/>
</dbReference>
<dbReference type="Gene3D" id="1.10.10.10">
    <property type="entry name" value="Winged helix-like DNA-binding domain superfamily/Winged helix DNA-binding domain"/>
    <property type="match status" value="1"/>
</dbReference>
<evidence type="ECO:0000256" key="1">
    <source>
        <dbReference type="ARBA" id="ARBA00023015"/>
    </source>
</evidence>
<dbReference type="GO" id="GO:0003677">
    <property type="term" value="F:DNA binding"/>
    <property type="evidence" value="ECO:0007669"/>
    <property type="project" value="UniProtKB-KW"/>
</dbReference>
<sequence>MRKSSYARSLFFLQRANAQPPVFIDTLARAIDLPIPAITTDTLMRTDPLHRNRILLIDYQEHKVLLLQIRNLPLICKNFETIIFNVPKRLSTDELLGLGQSKAVFYSDCSMEKIAEGVIAVIEGQNWLPRHVQAQLLHYYRNMFNTHTAPANVDLTIREIQVLRCLQAGASNAHIAEDLFISEYTVKSHLYQIFKKLSVKNRLQATAWADQHLLS</sequence>
<dbReference type="InterPro" id="IPR016032">
    <property type="entry name" value="Sig_transdc_resp-reg_C-effctor"/>
</dbReference>
<gene>
    <name evidence="5" type="ORF">EA26_19290</name>
</gene>
<comment type="caution">
    <text evidence="5">The sequence shown here is derived from an EMBL/GenBank/DDBJ whole genome shotgun (WGS) entry which is preliminary data.</text>
</comment>
<evidence type="ECO:0000313" key="5">
    <source>
        <dbReference type="EMBL" id="KGK09343.1"/>
    </source>
</evidence>
<evidence type="ECO:0000256" key="3">
    <source>
        <dbReference type="ARBA" id="ARBA00023163"/>
    </source>
</evidence>
<dbReference type="eggNOG" id="COG2197">
    <property type="taxonomic scope" value="Bacteria"/>
</dbReference>
<protein>
    <submittedName>
        <fullName evidence="5">LuxR family transcriptional regulator</fullName>
    </submittedName>
</protein>
<reference evidence="5 6" key="1">
    <citation type="submission" date="2014-04" db="EMBL/GenBank/DDBJ databases">
        <title>Genome sequencing of Vibrio navarrensis strains.</title>
        <authorList>
            <person name="Gladney L.M."/>
            <person name="Katz L.S."/>
            <person name="Marino-Ramirez L."/>
            <person name="Jordan I.K."/>
        </authorList>
    </citation>
    <scope>NUCLEOTIDE SEQUENCE [LARGE SCALE GENOMIC DNA]</scope>
    <source>
        <strain evidence="5 6">ATCC 51183</strain>
    </source>
</reference>
<dbReference type="AlphaFoldDB" id="A0A099MFY0"/>
<dbReference type="FunFam" id="1.10.10.10:FF:000153">
    <property type="entry name" value="LuxR family transcriptional regulator"/>
    <property type="match status" value="1"/>
</dbReference>
<keyword evidence="6" id="KW-1185">Reference proteome</keyword>
<dbReference type="Proteomes" id="UP000029994">
    <property type="component" value="Unassembled WGS sequence"/>
</dbReference>
<evidence type="ECO:0000259" key="4">
    <source>
        <dbReference type="PROSITE" id="PS50043"/>
    </source>
</evidence>
<dbReference type="PRINTS" id="PR00038">
    <property type="entry name" value="HTHLUXR"/>
</dbReference>
<evidence type="ECO:0000313" key="6">
    <source>
        <dbReference type="Proteomes" id="UP000029994"/>
    </source>
</evidence>
<dbReference type="Gene3D" id="3.40.50.2300">
    <property type="match status" value="1"/>
</dbReference>
<dbReference type="PROSITE" id="PS50043">
    <property type="entry name" value="HTH_LUXR_2"/>
    <property type="match status" value="1"/>
</dbReference>
<organism evidence="5 6">
    <name type="scientific">Vibrio navarrensis</name>
    <dbReference type="NCBI Taxonomy" id="29495"/>
    <lineage>
        <taxon>Bacteria</taxon>
        <taxon>Pseudomonadati</taxon>
        <taxon>Pseudomonadota</taxon>
        <taxon>Gammaproteobacteria</taxon>
        <taxon>Vibrionales</taxon>
        <taxon>Vibrionaceae</taxon>
        <taxon>Vibrio</taxon>
    </lineage>
</organism>
<evidence type="ECO:0000256" key="2">
    <source>
        <dbReference type="ARBA" id="ARBA00023125"/>
    </source>
</evidence>
<dbReference type="GeneID" id="43685223"/>
<dbReference type="PANTHER" id="PTHR44688">
    <property type="entry name" value="DNA-BINDING TRANSCRIPTIONAL ACTIVATOR DEVR_DOSR"/>
    <property type="match status" value="1"/>
</dbReference>
<dbReference type="GO" id="GO:0006355">
    <property type="term" value="P:regulation of DNA-templated transcription"/>
    <property type="evidence" value="ECO:0007669"/>
    <property type="project" value="InterPro"/>
</dbReference>
<dbReference type="InterPro" id="IPR000792">
    <property type="entry name" value="Tscrpt_reg_LuxR_C"/>
</dbReference>
<dbReference type="InterPro" id="IPR036388">
    <property type="entry name" value="WH-like_DNA-bd_sf"/>
</dbReference>
<dbReference type="Pfam" id="PF00196">
    <property type="entry name" value="GerE"/>
    <property type="match status" value="1"/>
</dbReference>
<keyword evidence="1" id="KW-0805">Transcription regulation</keyword>
<proteinExistence type="predicted"/>